<dbReference type="EMBL" id="CP002545">
    <property type="protein sequence ID" value="ADY53911.1"/>
    <property type="molecule type" value="Genomic_DNA"/>
</dbReference>
<organism evidence="1 2">
    <name type="scientific">Pseudopedobacter saltans (strain ATCC 51119 / DSM 12145 / JCM 21818 / CCUG 39354 / LMG 10337 / NBRC 100064 / NCIMB 13643)</name>
    <name type="common">Pedobacter saltans</name>
    <dbReference type="NCBI Taxonomy" id="762903"/>
    <lineage>
        <taxon>Bacteria</taxon>
        <taxon>Pseudomonadati</taxon>
        <taxon>Bacteroidota</taxon>
        <taxon>Sphingobacteriia</taxon>
        <taxon>Sphingobacteriales</taxon>
        <taxon>Sphingobacteriaceae</taxon>
        <taxon>Pseudopedobacter</taxon>
    </lineage>
</organism>
<dbReference type="InterPro" id="IPR046508">
    <property type="entry name" value="DUF6686"/>
</dbReference>
<dbReference type="HOGENOM" id="CLU_175396_0_0_10"/>
<accession>F0SCR7</accession>
<sequence>MCPTILLSQKDQTVISYCPECKRTYIWHKSLMLTFESKQFKSFNDYTKNDNHTFLAFPDGEERILIATQHSQVNLIFSDDEWAYFLTALEEAEYMQEVYQFLY</sequence>
<dbReference type="OrthoDB" id="981414at2"/>
<dbReference type="Proteomes" id="UP000000310">
    <property type="component" value="Chromosome"/>
</dbReference>
<name>F0SCR7_PSESL</name>
<dbReference type="STRING" id="762903.Pedsa_3376"/>
<protein>
    <submittedName>
        <fullName evidence="1">Uncharacterized protein</fullName>
    </submittedName>
</protein>
<reference evidence="2" key="2">
    <citation type="submission" date="2011-02" db="EMBL/GenBank/DDBJ databases">
        <title>The complete genome of Pedobacter saltans DSM 12145.</title>
        <authorList>
            <consortium name="US DOE Joint Genome Institute (JGI-PGF)"/>
            <person name="Lucas S."/>
            <person name="Copeland A."/>
            <person name="Lapidus A."/>
            <person name="Bruce D."/>
            <person name="Goodwin L."/>
            <person name="Pitluck S."/>
            <person name="Kyrpides N."/>
            <person name="Mavromatis K."/>
            <person name="Pagani I."/>
            <person name="Ivanova N."/>
            <person name="Ovchinnikova G."/>
            <person name="Lu M."/>
            <person name="Detter J.C."/>
            <person name="Han C."/>
            <person name="Land M."/>
            <person name="Hauser L."/>
            <person name="Markowitz V."/>
            <person name="Cheng J.-F."/>
            <person name="Hugenholtz P."/>
            <person name="Woyke T."/>
            <person name="Wu D."/>
            <person name="Tindall B."/>
            <person name="Pomrenke H.G."/>
            <person name="Brambilla E."/>
            <person name="Klenk H.-P."/>
            <person name="Eisen J.A."/>
        </authorList>
    </citation>
    <scope>NUCLEOTIDE SEQUENCE [LARGE SCALE GENOMIC DNA]</scope>
    <source>
        <strain evidence="2">ATCC 51119 / DSM 12145 / JCM 21818 / LMG 10337 / NBRC 100064 / NCIMB 13643</strain>
    </source>
</reference>
<evidence type="ECO:0000313" key="1">
    <source>
        <dbReference type="EMBL" id="ADY53911.1"/>
    </source>
</evidence>
<dbReference type="RefSeq" id="WP_013634394.1">
    <property type="nucleotide sequence ID" value="NC_015177.1"/>
</dbReference>
<gene>
    <name evidence="1" type="ordered locus">Pedsa_3376</name>
</gene>
<dbReference type="AlphaFoldDB" id="F0SCR7"/>
<dbReference type="eggNOG" id="ENOG5033645">
    <property type="taxonomic scope" value="Bacteria"/>
</dbReference>
<proteinExistence type="predicted"/>
<keyword evidence="2" id="KW-1185">Reference proteome</keyword>
<reference evidence="1 2" key="1">
    <citation type="journal article" date="2011" name="Stand. Genomic Sci.">
        <title>Complete genome sequence of the gliding, heparinolytic Pedobacter saltans type strain (113).</title>
        <authorList>
            <person name="Liolios K."/>
            <person name="Sikorski J."/>
            <person name="Lu M."/>
            <person name="Nolan M."/>
            <person name="Lapidus A."/>
            <person name="Lucas S."/>
            <person name="Hammon N."/>
            <person name="Deshpande S."/>
            <person name="Cheng J.F."/>
            <person name="Tapia R."/>
            <person name="Han C."/>
            <person name="Goodwin L."/>
            <person name="Pitluck S."/>
            <person name="Huntemann M."/>
            <person name="Ivanova N."/>
            <person name="Pagani I."/>
            <person name="Mavromatis K."/>
            <person name="Ovchinikova G."/>
            <person name="Pati A."/>
            <person name="Chen A."/>
            <person name="Palaniappan K."/>
            <person name="Land M."/>
            <person name="Hauser L."/>
            <person name="Brambilla E.M."/>
            <person name="Kotsyurbenko O."/>
            <person name="Rohde M."/>
            <person name="Tindall B.J."/>
            <person name="Abt B."/>
            <person name="Goker M."/>
            <person name="Detter J.C."/>
            <person name="Woyke T."/>
            <person name="Bristow J."/>
            <person name="Eisen J.A."/>
            <person name="Markowitz V."/>
            <person name="Hugenholtz P."/>
            <person name="Klenk H.P."/>
            <person name="Kyrpides N.C."/>
        </authorList>
    </citation>
    <scope>NUCLEOTIDE SEQUENCE [LARGE SCALE GENOMIC DNA]</scope>
    <source>
        <strain evidence="2">ATCC 51119 / DSM 12145 / JCM 21818 / LMG 10337 / NBRC 100064 / NCIMB 13643</strain>
    </source>
</reference>
<dbReference type="Pfam" id="PF20391">
    <property type="entry name" value="DUF6686"/>
    <property type="match status" value="1"/>
</dbReference>
<evidence type="ECO:0000313" key="2">
    <source>
        <dbReference type="Proteomes" id="UP000000310"/>
    </source>
</evidence>
<dbReference type="KEGG" id="psn:Pedsa_3376"/>